<evidence type="ECO:0000313" key="1">
    <source>
        <dbReference type="EMBL" id="KAK8769848.1"/>
    </source>
</evidence>
<dbReference type="AlphaFoldDB" id="A0AAQ4E586"/>
<comment type="caution">
    <text evidence="1">The sequence shown here is derived from an EMBL/GenBank/DDBJ whole genome shotgun (WGS) entry which is preliminary data.</text>
</comment>
<name>A0AAQ4E586_AMBAM</name>
<sequence length="82" mass="9473">MCYPASSQGPKVNCLVQAALKKVGPPWNLREYVTVRSQQRVQLGRLGTVLRIRPFDGFNADTRLRSEGRYRLLRLNLFHDDE</sequence>
<reference evidence="1 2" key="1">
    <citation type="journal article" date="2023" name="Arcadia Sci">
        <title>De novo assembly of a long-read Amblyomma americanum tick genome.</title>
        <authorList>
            <person name="Chou S."/>
            <person name="Poskanzer K.E."/>
            <person name="Rollins M."/>
            <person name="Thuy-Boun P.S."/>
        </authorList>
    </citation>
    <scope>NUCLEOTIDE SEQUENCE [LARGE SCALE GENOMIC DNA]</scope>
    <source>
        <strain evidence="1">F_SG_1</strain>
        <tissue evidence="1">Salivary glands</tissue>
    </source>
</reference>
<protein>
    <submittedName>
        <fullName evidence="1">Uncharacterized protein</fullName>
    </submittedName>
</protein>
<dbReference type="EMBL" id="JARKHS020021973">
    <property type="protein sequence ID" value="KAK8769848.1"/>
    <property type="molecule type" value="Genomic_DNA"/>
</dbReference>
<organism evidence="1 2">
    <name type="scientific">Amblyomma americanum</name>
    <name type="common">Lone star tick</name>
    <dbReference type="NCBI Taxonomy" id="6943"/>
    <lineage>
        <taxon>Eukaryota</taxon>
        <taxon>Metazoa</taxon>
        <taxon>Ecdysozoa</taxon>
        <taxon>Arthropoda</taxon>
        <taxon>Chelicerata</taxon>
        <taxon>Arachnida</taxon>
        <taxon>Acari</taxon>
        <taxon>Parasitiformes</taxon>
        <taxon>Ixodida</taxon>
        <taxon>Ixodoidea</taxon>
        <taxon>Ixodidae</taxon>
        <taxon>Amblyomminae</taxon>
        <taxon>Amblyomma</taxon>
    </lineage>
</organism>
<evidence type="ECO:0000313" key="2">
    <source>
        <dbReference type="Proteomes" id="UP001321473"/>
    </source>
</evidence>
<keyword evidence="2" id="KW-1185">Reference proteome</keyword>
<proteinExistence type="predicted"/>
<gene>
    <name evidence="1" type="ORF">V5799_013688</name>
</gene>
<accession>A0AAQ4E586</accession>
<dbReference type="Proteomes" id="UP001321473">
    <property type="component" value="Unassembled WGS sequence"/>
</dbReference>